<sequence length="152" mass="17499">MTERFVVGREEKRRRWINVGWGLLFSGAMVATVAFEHQHDPERYSSFLLWSVASVLGAANLGSLVFLLRYLRLIDDHCLEVVAGKLRFLTAGQCSELEFEQVSALRLFRRWGKLRHIQLVLKNNRGIRLEGYQDLDRLAECLQDALPGKLMP</sequence>
<keyword evidence="1" id="KW-0472">Membrane</keyword>
<reference evidence="2 3" key="1">
    <citation type="submission" date="2018-05" db="EMBL/GenBank/DDBJ databases">
        <title>Integrated omic analyses show evidence that a Ca. Accumulibacter phosphatis strain performs denitrification under micro-aerobic conditions.</title>
        <authorList>
            <person name="Camejo P.Y."/>
            <person name="Katherine M.D."/>
            <person name="Daniel N.R."/>
        </authorList>
    </citation>
    <scope>NUCLEOTIDE SEQUENCE [LARGE SCALE GENOMIC DNA]</scope>
    <source>
        <strain evidence="2">UW-LDO-IC</strain>
    </source>
</reference>
<organism evidence="2 3">
    <name type="scientific">Candidatus Accumulibacter meliphilus</name>
    <dbReference type="NCBI Taxonomy" id="2211374"/>
    <lineage>
        <taxon>Bacteria</taxon>
        <taxon>Pseudomonadati</taxon>
        <taxon>Pseudomonadota</taxon>
        <taxon>Betaproteobacteria</taxon>
        <taxon>Candidatus Accumulibacter</taxon>
    </lineage>
</organism>
<dbReference type="AlphaFoldDB" id="A0A369XJH8"/>
<keyword evidence="1" id="KW-1133">Transmembrane helix</keyword>
<name>A0A369XJH8_9PROT</name>
<feature type="transmembrane region" description="Helical" evidence="1">
    <location>
        <begin position="16"/>
        <end position="35"/>
    </location>
</feature>
<evidence type="ECO:0000313" key="2">
    <source>
        <dbReference type="EMBL" id="RDE49510.1"/>
    </source>
</evidence>
<evidence type="ECO:0008006" key="4">
    <source>
        <dbReference type="Google" id="ProtNLM"/>
    </source>
</evidence>
<comment type="caution">
    <text evidence="2">The sequence shown here is derived from an EMBL/GenBank/DDBJ whole genome shotgun (WGS) entry which is preliminary data.</text>
</comment>
<dbReference type="Proteomes" id="UP000253831">
    <property type="component" value="Unassembled WGS sequence"/>
</dbReference>
<feature type="transmembrane region" description="Helical" evidence="1">
    <location>
        <begin position="47"/>
        <end position="68"/>
    </location>
</feature>
<evidence type="ECO:0000256" key="1">
    <source>
        <dbReference type="SAM" id="Phobius"/>
    </source>
</evidence>
<dbReference type="EMBL" id="QPGA01000040">
    <property type="protein sequence ID" value="RDE49510.1"/>
    <property type="molecule type" value="Genomic_DNA"/>
</dbReference>
<accession>A0A369XJH8</accession>
<gene>
    <name evidence="2" type="ORF">DVS81_16305</name>
</gene>
<protein>
    <recommendedName>
        <fullName evidence="4">DUF304 domain-containing protein</fullName>
    </recommendedName>
</protein>
<proteinExistence type="predicted"/>
<evidence type="ECO:0000313" key="3">
    <source>
        <dbReference type="Proteomes" id="UP000253831"/>
    </source>
</evidence>
<keyword evidence="1" id="KW-0812">Transmembrane</keyword>